<feature type="transmembrane region" description="Helical" evidence="6">
    <location>
        <begin position="251"/>
        <end position="276"/>
    </location>
</feature>
<keyword evidence="4 6" id="KW-1133">Transmembrane helix</keyword>
<feature type="transmembrane region" description="Helical" evidence="6">
    <location>
        <begin position="116"/>
        <end position="133"/>
    </location>
</feature>
<keyword evidence="5 6" id="KW-0472">Membrane</keyword>
<dbReference type="PANTHER" id="PTHR30482:SF18">
    <property type="entry name" value="BRANCHED AMINO ACID TRANSPORT SYSTEM PERMEASE"/>
    <property type="match status" value="1"/>
</dbReference>
<dbReference type="InterPro" id="IPR001851">
    <property type="entry name" value="ABC_transp_permease"/>
</dbReference>
<proteinExistence type="predicted"/>
<dbReference type="EMBL" id="FQXJ01000016">
    <property type="protein sequence ID" value="SHI32451.1"/>
    <property type="molecule type" value="Genomic_DNA"/>
</dbReference>
<dbReference type="GO" id="GO:0005886">
    <property type="term" value="C:plasma membrane"/>
    <property type="evidence" value="ECO:0007669"/>
    <property type="project" value="UniProtKB-SubCell"/>
</dbReference>
<feature type="transmembrane region" description="Helical" evidence="6">
    <location>
        <begin position="165"/>
        <end position="184"/>
    </location>
</feature>
<evidence type="ECO:0000256" key="5">
    <source>
        <dbReference type="ARBA" id="ARBA00023136"/>
    </source>
</evidence>
<evidence type="ECO:0000313" key="7">
    <source>
        <dbReference type="EMBL" id="SHI32451.1"/>
    </source>
</evidence>
<name>A0A1M6A7M1_9FIRM</name>
<dbReference type="InterPro" id="IPR043428">
    <property type="entry name" value="LivM-like"/>
</dbReference>
<gene>
    <name evidence="7" type="ORF">SAMN02746098_03919</name>
</gene>
<comment type="subcellular location">
    <subcellularLocation>
        <location evidence="1">Cell membrane</location>
        <topology evidence="1">Multi-pass membrane protein</topology>
    </subcellularLocation>
</comment>
<keyword evidence="3 6" id="KW-0812">Transmembrane</keyword>
<keyword evidence="2" id="KW-1003">Cell membrane</keyword>
<evidence type="ECO:0000313" key="8">
    <source>
        <dbReference type="Proteomes" id="UP000183954"/>
    </source>
</evidence>
<dbReference type="AlphaFoldDB" id="A0A1M6A7M1"/>
<evidence type="ECO:0000256" key="1">
    <source>
        <dbReference type="ARBA" id="ARBA00004651"/>
    </source>
</evidence>
<reference evidence="8" key="1">
    <citation type="submission" date="2016-11" db="EMBL/GenBank/DDBJ databases">
        <authorList>
            <person name="Varghese N."/>
            <person name="Submissions S."/>
        </authorList>
    </citation>
    <scope>NUCLEOTIDE SEQUENCE [LARGE SCALE GENOMIC DNA]</scope>
    <source>
        <strain evidence="8">DSM 15449</strain>
    </source>
</reference>
<feature type="transmembrane region" description="Helical" evidence="6">
    <location>
        <begin position="90"/>
        <end position="107"/>
    </location>
</feature>
<dbReference type="GO" id="GO:0015658">
    <property type="term" value="F:branched-chain amino acid transmembrane transporter activity"/>
    <property type="evidence" value="ECO:0007669"/>
    <property type="project" value="InterPro"/>
</dbReference>
<feature type="transmembrane region" description="Helical" evidence="6">
    <location>
        <begin position="216"/>
        <end position="239"/>
    </location>
</feature>
<dbReference type="PANTHER" id="PTHR30482">
    <property type="entry name" value="HIGH-AFFINITY BRANCHED-CHAIN AMINO ACID TRANSPORT SYSTEM PERMEASE"/>
    <property type="match status" value="1"/>
</dbReference>
<feature type="transmembrane region" description="Helical" evidence="6">
    <location>
        <begin position="283"/>
        <end position="310"/>
    </location>
</feature>
<dbReference type="CDD" id="cd06581">
    <property type="entry name" value="TM_PBP1_LivM_like"/>
    <property type="match status" value="1"/>
</dbReference>
<dbReference type="Proteomes" id="UP000183954">
    <property type="component" value="Unassembled WGS sequence"/>
</dbReference>
<evidence type="ECO:0000256" key="3">
    <source>
        <dbReference type="ARBA" id="ARBA00022692"/>
    </source>
</evidence>
<evidence type="ECO:0000256" key="4">
    <source>
        <dbReference type="ARBA" id="ARBA00022989"/>
    </source>
</evidence>
<keyword evidence="8" id="KW-1185">Reference proteome</keyword>
<dbReference type="Pfam" id="PF02653">
    <property type="entry name" value="BPD_transp_2"/>
    <property type="match status" value="1"/>
</dbReference>
<feature type="transmembrane region" description="Helical" evidence="6">
    <location>
        <begin position="40"/>
        <end position="60"/>
    </location>
</feature>
<organism evidence="7 8">
    <name type="scientific">Desulfosporosinus lacus DSM 15449</name>
    <dbReference type="NCBI Taxonomy" id="1121420"/>
    <lineage>
        <taxon>Bacteria</taxon>
        <taxon>Bacillati</taxon>
        <taxon>Bacillota</taxon>
        <taxon>Clostridia</taxon>
        <taxon>Eubacteriales</taxon>
        <taxon>Desulfitobacteriaceae</taxon>
        <taxon>Desulfosporosinus</taxon>
    </lineage>
</organism>
<protein>
    <submittedName>
        <fullName evidence="7">Branched-chain amino acid transport system permease protein</fullName>
    </submittedName>
</protein>
<sequence length="338" mass="36740">MKERHGYKMKLKNHRGFILLLLLLIIPLVADSNYLYSTLVIIGLYAIIVQGLGILMGYAGQISFGHAAFFGLGGYTAAILTTRFQWPTLLALLASAILPGIIAGLIGRQTLKLRELYLALATLSFGILVHIIFNEGRELTGGPSGMSGIPNLSIGSFQFDSDQKFYMLVWLILLMLLIGIYNLVHSRTGRALCSIRESEYAAENAGIDCARLKLHAFIFSALLAGLAGGLYAFYVTFISPSPFSFHTSVQFVLMAVIGGLGTFWGPVIGAVVVVALNELLREIVPLLIPGAGGEYQIIIYGVILVGLMIFQPKGLSGIGQYFRIPLKKQLKTDVKIRG</sequence>
<accession>A0A1M6A7M1</accession>
<dbReference type="STRING" id="1121420.SAMN02746098_03919"/>
<evidence type="ECO:0000256" key="2">
    <source>
        <dbReference type="ARBA" id="ARBA00022475"/>
    </source>
</evidence>
<evidence type="ECO:0000256" key="6">
    <source>
        <dbReference type="SAM" id="Phobius"/>
    </source>
</evidence>
<feature type="transmembrane region" description="Helical" evidence="6">
    <location>
        <begin position="67"/>
        <end position="84"/>
    </location>
</feature>